<dbReference type="AlphaFoldDB" id="Q1QJ22"/>
<dbReference type="RefSeq" id="WP_011511435.1">
    <property type="nucleotide sequence ID" value="NC_007964.1"/>
</dbReference>
<dbReference type="eggNOG" id="COG2226">
    <property type="taxonomic scope" value="Bacteria"/>
</dbReference>
<dbReference type="SUPFAM" id="SSF53335">
    <property type="entry name" value="S-adenosyl-L-methionine-dependent methyltransferases"/>
    <property type="match status" value="1"/>
</dbReference>
<evidence type="ECO:0008006" key="3">
    <source>
        <dbReference type="Google" id="ProtNLM"/>
    </source>
</evidence>
<dbReference type="Proteomes" id="UP000001953">
    <property type="component" value="Chromosome"/>
</dbReference>
<name>Q1QJ22_NITHX</name>
<dbReference type="Gene3D" id="3.40.50.150">
    <property type="entry name" value="Vaccinia Virus protein VP39"/>
    <property type="match status" value="1"/>
</dbReference>
<dbReference type="EMBL" id="CP000319">
    <property type="protein sequence ID" value="ABE63775.1"/>
    <property type="molecule type" value="Genomic_DNA"/>
</dbReference>
<gene>
    <name evidence="1" type="ordered locus">Nham_3029</name>
</gene>
<dbReference type="KEGG" id="nha:Nham_3029"/>
<sequence length="268" mass="30249">MSATSSSDNLTVVPGKARGAAAVSFADRLRPYVWTLRSGLRTMRFLFGRFPRECPVCGYKGRFFAYANPLALGINIDSLCPRCFSHERHRLLVLADRAQALFANKNILHFAPEHGLKAYIHARQPRGYTTCEFGGRGADLDINIEKIDLPDNAFELVVCCHILEHVDDHLAIPDLFRIVSKGGTLIAMTPVIEGWDKTFEDGSKQKTEDDRILYFNQHDHLRFFGGDLRSRLRSAGFIVDEYTAVEPDVSRYGLIRGEKVFLCRKPEA</sequence>
<keyword evidence="2" id="KW-1185">Reference proteome</keyword>
<dbReference type="HOGENOM" id="CLU_071512_0_0_5"/>
<reference evidence="1 2" key="1">
    <citation type="submission" date="2006-03" db="EMBL/GenBank/DDBJ databases">
        <title>Complete sequence of chromosome of Nitrobacter hamburgensis X14.</title>
        <authorList>
            <consortium name="US DOE Joint Genome Institute"/>
            <person name="Copeland A."/>
            <person name="Lucas S."/>
            <person name="Lapidus A."/>
            <person name="Barry K."/>
            <person name="Detter J.C."/>
            <person name="Glavina del Rio T."/>
            <person name="Hammon N."/>
            <person name="Israni S."/>
            <person name="Dalin E."/>
            <person name="Tice H."/>
            <person name="Pitluck S."/>
            <person name="Chain P."/>
            <person name="Malfatti S."/>
            <person name="Shin M."/>
            <person name="Vergez L."/>
            <person name="Schmutz J."/>
            <person name="Larimer F."/>
            <person name="Land M."/>
            <person name="Hauser L."/>
            <person name="Kyrpides N."/>
            <person name="Ivanova N."/>
            <person name="Ward B."/>
            <person name="Arp D."/>
            <person name="Klotz M."/>
            <person name="Stein L."/>
            <person name="O'Mullan G."/>
            <person name="Starkenburg S."/>
            <person name="Sayavedra L."/>
            <person name="Poret-Peterson A.T."/>
            <person name="Gentry M.E."/>
            <person name="Bruce D."/>
            <person name="Richardson P."/>
        </authorList>
    </citation>
    <scope>NUCLEOTIDE SEQUENCE [LARGE SCALE GENOMIC DNA]</scope>
    <source>
        <strain evidence="2">DSM 10229 / NCIMB 13809 / X14</strain>
    </source>
</reference>
<evidence type="ECO:0000313" key="1">
    <source>
        <dbReference type="EMBL" id="ABE63775.1"/>
    </source>
</evidence>
<organism evidence="1 2">
    <name type="scientific">Nitrobacter hamburgensis (strain DSM 10229 / NCIMB 13809 / X14)</name>
    <dbReference type="NCBI Taxonomy" id="323097"/>
    <lineage>
        <taxon>Bacteria</taxon>
        <taxon>Pseudomonadati</taxon>
        <taxon>Pseudomonadota</taxon>
        <taxon>Alphaproteobacteria</taxon>
        <taxon>Hyphomicrobiales</taxon>
        <taxon>Nitrobacteraceae</taxon>
        <taxon>Nitrobacter</taxon>
    </lineage>
</organism>
<dbReference type="InterPro" id="IPR029063">
    <property type="entry name" value="SAM-dependent_MTases_sf"/>
</dbReference>
<accession>Q1QJ22</accession>
<proteinExistence type="predicted"/>
<dbReference type="Pfam" id="PF13489">
    <property type="entry name" value="Methyltransf_23"/>
    <property type="match status" value="1"/>
</dbReference>
<evidence type="ECO:0000313" key="2">
    <source>
        <dbReference type="Proteomes" id="UP000001953"/>
    </source>
</evidence>
<protein>
    <recommendedName>
        <fullName evidence="3">Methyltransferase type 11</fullName>
    </recommendedName>
</protein>
<dbReference type="STRING" id="323097.Nham_3029"/>
<dbReference type="OrthoDB" id="9777830at2"/>